<feature type="signal peptide" evidence="1">
    <location>
        <begin position="1"/>
        <end position="26"/>
    </location>
</feature>
<evidence type="ECO:0000256" key="1">
    <source>
        <dbReference type="SAM" id="SignalP"/>
    </source>
</evidence>
<dbReference type="Proteomes" id="UP000565579">
    <property type="component" value="Unassembled WGS sequence"/>
</dbReference>
<dbReference type="RefSeq" id="WP_185101556.1">
    <property type="nucleotide sequence ID" value="NZ_BAAAXY010000109.1"/>
</dbReference>
<comment type="caution">
    <text evidence="2">The sequence shown here is derived from an EMBL/GenBank/DDBJ whole genome shotgun (WGS) entry which is preliminary data.</text>
</comment>
<name>A0A7X0TX37_9ACTN</name>
<sequence length="124" mass="12697">MTPPRRRLAVAAATLTLAALTTSCGAIGQAVDCTQVSQEITKITNEYSSSLSSAATDPKAIEKASQETADKLKTLAGKYDGDLAGAVNDMATVFESIKVDDMSGATEAMGKLPEIQAKAVAACG</sequence>
<keyword evidence="3" id="KW-1185">Reference proteome</keyword>
<evidence type="ECO:0000313" key="2">
    <source>
        <dbReference type="EMBL" id="MBB6546810.1"/>
    </source>
</evidence>
<gene>
    <name evidence="2" type="ORF">HD593_001605</name>
</gene>
<feature type="chain" id="PRO_5038445285" description="Hemophore-related protein" evidence="1">
    <location>
        <begin position="27"/>
        <end position="124"/>
    </location>
</feature>
<protein>
    <recommendedName>
        <fullName evidence="4">Hemophore-related protein</fullName>
    </recommendedName>
</protein>
<evidence type="ECO:0000313" key="3">
    <source>
        <dbReference type="Proteomes" id="UP000565579"/>
    </source>
</evidence>
<dbReference type="PROSITE" id="PS51257">
    <property type="entry name" value="PROKAR_LIPOPROTEIN"/>
    <property type="match status" value="1"/>
</dbReference>
<accession>A0A7X0TX37</accession>
<keyword evidence="1" id="KW-0732">Signal</keyword>
<evidence type="ECO:0008006" key="4">
    <source>
        <dbReference type="Google" id="ProtNLM"/>
    </source>
</evidence>
<organism evidence="2 3">
    <name type="scientific">Nonomuraea rubra</name>
    <dbReference type="NCBI Taxonomy" id="46180"/>
    <lineage>
        <taxon>Bacteria</taxon>
        <taxon>Bacillati</taxon>
        <taxon>Actinomycetota</taxon>
        <taxon>Actinomycetes</taxon>
        <taxon>Streptosporangiales</taxon>
        <taxon>Streptosporangiaceae</taxon>
        <taxon>Nonomuraea</taxon>
    </lineage>
</organism>
<dbReference type="AlphaFoldDB" id="A0A7X0TX37"/>
<dbReference type="EMBL" id="JACHMI010000001">
    <property type="protein sequence ID" value="MBB6546810.1"/>
    <property type="molecule type" value="Genomic_DNA"/>
</dbReference>
<proteinExistence type="predicted"/>
<reference evidence="2 3" key="1">
    <citation type="submission" date="2020-08" db="EMBL/GenBank/DDBJ databases">
        <title>Sequencing the genomes of 1000 actinobacteria strains.</title>
        <authorList>
            <person name="Klenk H.-P."/>
        </authorList>
    </citation>
    <scope>NUCLEOTIDE SEQUENCE [LARGE SCALE GENOMIC DNA]</scope>
    <source>
        <strain evidence="2 3">DSM 43768</strain>
    </source>
</reference>